<dbReference type="AlphaFoldDB" id="A0AAW2FYU8"/>
<proteinExistence type="predicted"/>
<evidence type="ECO:0000313" key="1">
    <source>
        <dbReference type="EMBL" id="KAL0120041.1"/>
    </source>
</evidence>
<protein>
    <submittedName>
        <fullName evidence="1">Uncharacterized protein</fullName>
    </submittedName>
</protein>
<dbReference type="EMBL" id="JADYXP020000007">
    <property type="protein sequence ID" value="KAL0120041.1"/>
    <property type="molecule type" value="Genomic_DNA"/>
</dbReference>
<dbReference type="Proteomes" id="UP001430953">
    <property type="component" value="Unassembled WGS sequence"/>
</dbReference>
<gene>
    <name evidence="1" type="ORF">PUN28_008013</name>
</gene>
<evidence type="ECO:0000313" key="2">
    <source>
        <dbReference type="Proteomes" id="UP001430953"/>
    </source>
</evidence>
<organism evidence="1 2">
    <name type="scientific">Cardiocondyla obscurior</name>
    <dbReference type="NCBI Taxonomy" id="286306"/>
    <lineage>
        <taxon>Eukaryota</taxon>
        <taxon>Metazoa</taxon>
        <taxon>Ecdysozoa</taxon>
        <taxon>Arthropoda</taxon>
        <taxon>Hexapoda</taxon>
        <taxon>Insecta</taxon>
        <taxon>Pterygota</taxon>
        <taxon>Neoptera</taxon>
        <taxon>Endopterygota</taxon>
        <taxon>Hymenoptera</taxon>
        <taxon>Apocrita</taxon>
        <taxon>Aculeata</taxon>
        <taxon>Formicoidea</taxon>
        <taxon>Formicidae</taxon>
        <taxon>Myrmicinae</taxon>
        <taxon>Cardiocondyla</taxon>
    </lineage>
</organism>
<accession>A0AAW2FYU8</accession>
<reference evidence="1 2" key="1">
    <citation type="submission" date="2023-03" db="EMBL/GenBank/DDBJ databases">
        <title>High recombination rates correlate with genetic variation in Cardiocondyla obscurior ants.</title>
        <authorList>
            <person name="Errbii M."/>
        </authorList>
    </citation>
    <scope>NUCLEOTIDE SEQUENCE [LARGE SCALE GENOMIC DNA]</scope>
    <source>
        <strain evidence="1">Alpha-2009</strain>
        <tissue evidence="1">Whole body</tissue>
    </source>
</reference>
<keyword evidence="2" id="KW-1185">Reference proteome</keyword>
<name>A0AAW2FYU8_9HYME</name>
<comment type="caution">
    <text evidence="1">The sequence shown here is derived from an EMBL/GenBank/DDBJ whole genome shotgun (WGS) entry which is preliminary data.</text>
</comment>
<sequence>MLLQVKKVSQESITERVSAKTIGERYERNRTGNKSSLLSWECGRILRTTISVLISLVRTKYYPFTSVETLSLCGNQKTLSVPVTKMLIRYTKKISDSASFDQRR</sequence>